<dbReference type="Proteomes" id="UP000247523">
    <property type="component" value="Unassembled WGS sequence"/>
</dbReference>
<feature type="transmembrane region" description="Helical" evidence="1">
    <location>
        <begin position="12"/>
        <end position="31"/>
    </location>
</feature>
<organism evidence="3 4">
    <name type="scientific">Lachnotalea glycerini</name>
    <dbReference type="NCBI Taxonomy" id="1763509"/>
    <lineage>
        <taxon>Bacteria</taxon>
        <taxon>Bacillati</taxon>
        <taxon>Bacillota</taxon>
        <taxon>Clostridia</taxon>
        <taxon>Lachnospirales</taxon>
        <taxon>Lachnospiraceae</taxon>
        <taxon>Lachnotalea</taxon>
    </lineage>
</organism>
<dbReference type="Pfam" id="PF04892">
    <property type="entry name" value="VanZ"/>
    <property type="match status" value="1"/>
</dbReference>
<dbReference type="RefSeq" id="WP_110291265.1">
    <property type="nucleotide sequence ID" value="NZ_QICS01000007.1"/>
</dbReference>
<dbReference type="InterPro" id="IPR053150">
    <property type="entry name" value="Teicoplanin_resist-assoc"/>
</dbReference>
<dbReference type="AlphaFoldDB" id="A0A318EKK4"/>
<protein>
    <submittedName>
        <fullName evidence="3">VanZ like protein</fullName>
    </submittedName>
</protein>
<keyword evidence="1" id="KW-1133">Transmembrane helix</keyword>
<name>A0A318EKK4_9FIRM</name>
<gene>
    <name evidence="3" type="ORF">C8E03_10742</name>
</gene>
<keyword evidence="1" id="KW-0472">Membrane</keyword>
<comment type="caution">
    <text evidence="3">The sequence shown here is derived from an EMBL/GenBank/DDBJ whole genome shotgun (WGS) entry which is preliminary data.</text>
</comment>
<sequence>MKKKEANKLEKFGILLFIIYIILLFYFLFFAESMGRTISDREYCYNLVLFKEIKRFIVYRKELGIMAVFTNIIGNIICFIPFGCMLPILSTRCRKFALVTLISFELSLVIEVMQLLLKVGSFDVDDMVLNTCGGMLGFVFYHIADRLIRKWIKK</sequence>
<feature type="transmembrane region" description="Helical" evidence="1">
    <location>
        <begin position="127"/>
        <end position="144"/>
    </location>
</feature>
<accession>A0A318EKK4</accession>
<dbReference type="InterPro" id="IPR006976">
    <property type="entry name" value="VanZ-like"/>
</dbReference>
<evidence type="ECO:0000313" key="4">
    <source>
        <dbReference type="Proteomes" id="UP000247523"/>
    </source>
</evidence>
<feature type="domain" description="VanZ-like" evidence="2">
    <location>
        <begin position="17"/>
        <end position="143"/>
    </location>
</feature>
<evidence type="ECO:0000313" key="3">
    <source>
        <dbReference type="EMBL" id="PXV89066.1"/>
    </source>
</evidence>
<evidence type="ECO:0000259" key="2">
    <source>
        <dbReference type="Pfam" id="PF04892"/>
    </source>
</evidence>
<evidence type="ECO:0000256" key="1">
    <source>
        <dbReference type="SAM" id="Phobius"/>
    </source>
</evidence>
<dbReference type="EMBL" id="QICS01000007">
    <property type="protein sequence ID" value="PXV89066.1"/>
    <property type="molecule type" value="Genomic_DNA"/>
</dbReference>
<feature type="transmembrane region" description="Helical" evidence="1">
    <location>
        <begin position="63"/>
        <end position="89"/>
    </location>
</feature>
<dbReference type="PANTHER" id="PTHR36834">
    <property type="entry name" value="MEMBRANE PROTEIN-RELATED"/>
    <property type="match status" value="1"/>
</dbReference>
<feature type="transmembrane region" description="Helical" evidence="1">
    <location>
        <begin position="96"/>
        <end position="115"/>
    </location>
</feature>
<proteinExistence type="predicted"/>
<dbReference type="PANTHER" id="PTHR36834:SF1">
    <property type="entry name" value="INTEGRAL MEMBRANE PROTEIN"/>
    <property type="match status" value="1"/>
</dbReference>
<reference evidence="3 4" key="1">
    <citation type="submission" date="2018-05" db="EMBL/GenBank/DDBJ databases">
        <title>Genomic Encyclopedia of Type Strains, Phase IV (KMG-IV): sequencing the most valuable type-strain genomes for metagenomic binning, comparative biology and taxonomic classification.</title>
        <authorList>
            <person name="Goeker M."/>
        </authorList>
    </citation>
    <scope>NUCLEOTIDE SEQUENCE [LARGE SCALE GENOMIC DNA]</scope>
    <source>
        <strain evidence="3 4">DSM 28816</strain>
    </source>
</reference>
<keyword evidence="1" id="KW-0812">Transmembrane</keyword>